<proteinExistence type="predicted"/>
<reference evidence="2 3" key="1">
    <citation type="submission" date="2016-11" db="EMBL/GenBank/DDBJ databases">
        <authorList>
            <person name="Jaros S."/>
            <person name="Januszkiewicz K."/>
            <person name="Wedrychowicz H."/>
        </authorList>
    </citation>
    <scope>NUCLEOTIDE SEQUENCE [LARGE SCALE GENOMIC DNA]</scope>
    <source>
        <strain evidence="2 3">GAS95</strain>
    </source>
</reference>
<evidence type="ECO:0000256" key="1">
    <source>
        <dbReference type="SAM" id="Phobius"/>
    </source>
</evidence>
<dbReference type="AlphaFoldDB" id="A0A1N6L7C0"/>
<keyword evidence="3" id="KW-1185">Reference proteome</keyword>
<evidence type="ECO:0000313" key="2">
    <source>
        <dbReference type="EMBL" id="SIO64670.1"/>
    </source>
</evidence>
<keyword evidence="1" id="KW-0812">Transmembrane</keyword>
<name>A0A1N6L7C0_9BURK</name>
<feature type="transmembrane region" description="Helical" evidence="1">
    <location>
        <begin position="15"/>
        <end position="38"/>
    </location>
</feature>
<keyword evidence="1" id="KW-1133">Transmembrane helix</keyword>
<evidence type="ECO:0000313" key="3">
    <source>
        <dbReference type="Proteomes" id="UP000185151"/>
    </source>
</evidence>
<keyword evidence="1" id="KW-0472">Membrane</keyword>
<sequence>MLFFTDIGDVEAQKYLIGSLFLVIAVPAITAACVALAGSNRRLSFRAFCAGTALSLPIYFLAVQLIGLPSGIGDVTQPSTALGGRFPSIPGYPGFEITARLIQYAMLLAFGWALQSTHGEWQICPKR</sequence>
<feature type="transmembrane region" description="Helical" evidence="1">
    <location>
        <begin position="45"/>
        <end position="67"/>
    </location>
</feature>
<dbReference type="EMBL" id="FSRU01000002">
    <property type="protein sequence ID" value="SIO64670.1"/>
    <property type="molecule type" value="Genomic_DNA"/>
</dbReference>
<organism evidence="2 3">
    <name type="scientific">Paraburkholderia phenazinium</name>
    <dbReference type="NCBI Taxonomy" id="60549"/>
    <lineage>
        <taxon>Bacteria</taxon>
        <taxon>Pseudomonadati</taxon>
        <taxon>Pseudomonadota</taxon>
        <taxon>Betaproteobacteria</taxon>
        <taxon>Burkholderiales</taxon>
        <taxon>Burkholderiaceae</taxon>
        <taxon>Paraburkholderia</taxon>
    </lineage>
</organism>
<dbReference type="Proteomes" id="UP000185151">
    <property type="component" value="Unassembled WGS sequence"/>
</dbReference>
<gene>
    <name evidence="2" type="ORF">SAMN05444165_6447</name>
</gene>
<accession>A0A1N6L7C0</accession>
<protein>
    <submittedName>
        <fullName evidence="2">Uncharacterized protein</fullName>
    </submittedName>
</protein>